<dbReference type="PANTHER" id="PTHR47178:SF3">
    <property type="entry name" value="FAD-BINDING DOMAIN-CONTAINING PROTEIN"/>
    <property type="match status" value="1"/>
</dbReference>
<dbReference type="PRINTS" id="PR00420">
    <property type="entry name" value="RNGMNOXGNASE"/>
</dbReference>
<evidence type="ECO:0000256" key="3">
    <source>
        <dbReference type="ARBA" id="ARBA00022827"/>
    </source>
</evidence>
<feature type="domain" description="FAD-binding" evidence="7">
    <location>
        <begin position="124"/>
        <end position="365"/>
    </location>
</feature>
<feature type="transmembrane region" description="Helical" evidence="6">
    <location>
        <begin position="6"/>
        <end position="24"/>
    </location>
</feature>
<evidence type="ECO:0000259" key="7">
    <source>
        <dbReference type="Pfam" id="PF01494"/>
    </source>
</evidence>
<protein>
    <recommendedName>
        <fullName evidence="7">FAD-binding domain-containing protein</fullName>
    </recommendedName>
</protein>
<evidence type="ECO:0000313" key="9">
    <source>
        <dbReference type="Proteomes" id="UP000054383"/>
    </source>
</evidence>
<dbReference type="EMBL" id="CVMT01000006">
    <property type="protein sequence ID" value="CRG89365.1"/>
    <property type="molecule type" value="Genomic_DNA"/>
</dbReference>
<name>A0A0U1M195_TALIS</name>
<evidence type="ECO:0000256" key="2">
    <source>
        <dbReference type="ARBA" id="ARBA00022630"/>
    </source>
</evidence>
<evidence type="ECO:0000256" key="6">
    <source>
        <dbReference type="SAM" id="Phobius"/>
    </source>
</evidence>
<gene>
    <name evidence="8" type="ORF">PISL3812_06401</name>
</gene>
<dbReference type="InterPro" id="IPR036188">
    <property type="entry name" value="FAD/NAD-bd_sf"/>
</dbReference>
<dbReference type="SUPFAM" id="SSF51905">
    <property type="entry name" value="FAD/NAD(P)-binding domain"/>
    <property type="match status" value="1"/>
</dbReference>
<dbReference type="PANTHER" id="PTHR47178">
    <property type="entry name" value="MONOOXYGENASE, FAD-BINDING"/>
    <property type="match status" value="1"/>
</dbReference>
<keyword evidence="6" id="KW-0812">Transmembrane</keyword>
<keyword evidence="3" id="KW-0274">FAD</keyword>
<proteinExistence type="predicted"/>
<evidence type="ECO:0000313" key="8">
    <source>
        <dbReference type="EMBL" id="CRG89365.1"/>
    </source>
</evidence>
<dbReference type="OMA" id="LMAKIPM"/>
<evidence type="ECO:0000256" key="4">
    <source>
        <dbReference type="ARBA" id="ARBA00023002"/>
    </source>
</evidence>
<comment type="cofactor">
    <cofactor evidence="1">
        <name>FAD</name>
        <dbReference type="ChEBI" id="CHEBI:57692"/>
    </cofactor>
</comment>
<dbReference type="STRING" id="28573.A0A0U1M195"/>
<dbReference type="Proteomes" id="UP000054383">
    <property type="component" value="Unassembled WGS sequence"/>
</dbReference>
<dbReference type="AlphaFoldDB" id="A0A0U1M195"/>
<dbReference type="Pfam" id="PF01494">
    <property type="entry name" value="FAD_binding_3"/>
    <property type="match status" value="1"/>
</dbReference>
<keyword evidence="2" id="KW-0285">Flavoprotein</keyword>
<dbReference type="GO" id="GO:0071949">
    <property type="term" value="F:FAD binding"/>
    <property type="evidence" value="ECO:0007669"/>
    <property type="project" value="InterPro"/>
</dbReference>
<dbReference type="Gene3D" id="3.50.50.60">
    <property type="entry name" value="FAD/NAD(P)-binding domain"/>
    <property type="match status" value="1"/>
</dbReference>
<evidence type="ECO:0000256" key="5">
    <source>
        <dbReference type="ARBA" id="ARBA00023033"/>
    </source>
</evidence>
<keyword evidence="5" id="KW-0503">Monooxygenase</keyword>
<accession>A0A0U1M195</accession>
<sequence length="407" mass="44574">MADSDFHVIIVGAGATGLMIAHGLKKARIRATIYERFSREEYEALAGKWTVALHWSIPFIEACIPPEISANLKSTETHPWEDHDSTEGAYIPLINGLTGDLMAKMPMPSARRVSRGKLRNLLTTGIDIHFGMKLSEVRSESAAGEKPAVTALFNGGSVVAEGSVIVGADGARSVVRSHLVGKEAGQLQAAESLALNAFATFTAEQALFIRNNSHLIGQVSPHPNQNTLVFSTMADVVDPEKPETWVFQYSFSVLNKDDPAADEGEHRKLFKAHMATYCEPYKSIGSWLTDDTPVTAERFHFWSNIVPWDNRDGKITIAGDAAHPMLPFRAQGLNNAAEDAKLYVDAIKGVVYDNKDLKSSIDAYDNSSYTRGKADIISSYEQMKAYHNWNEVMNSPLVKSGGYGKSP</sequence>
<evidence type="ECO:0000256" key="1">
    <source>
        <dbReference type="ARBA" id="ARBA00001974"/>
    </source>
</evidence>
<keyword evidence="6" id="KW-0472">Membrane</keyword>
<dbReference type="OrthoDB" id="47494at2759"/>
<dbReference type="GO" id="GO:0004497">
    <property type="term" value="F:monooxygenase activity"/>
    <property type="evidence" value="ECO:0007669"/>
    <property type="project" value="UniProtKB-KW"/>
</dbReference>
<organism evidence="8 9">
    <name type="scientific">Talaromyces islandicus</name>
    <name type="common">Penicillium islandicum</name>
    <dbReference type="NCBI Taxonomy" id="28573"/>
    <lineage>
        <taxon>Eukaryota</taxon>
        <taxon>Fungi</taxon>
        <taxon>Dikarya</taxon>
        <taxon>Ascomycota</taxon>
        <taxon>Pezizomycotina</taxon>
        <taxon>Eurotiomycetes</taxon>
        <taxon>Eurotiomycetidae</taxon>
        <taxon>Eurotiales</taxon>
        <taxon>Trichocomaceae</taxon>
        <taxon>Talaromyces</taxon>
        <taxon>Talaromyces sect. Islandici</taxon>
    </lineage>
</organism>
<reference evidence="8 9" key="1">
    <citation type="submission" date="2015-04" db="EMBL/GenBank/DDBJ databases">
        <authorList>
            <person name="Syromyatnikov M.Y."/>
            <person name="Popov V.N."/>
        </authorList>
    </citation>
    <scope>NUCLEOTIDE SEQUENCE [LARGE SCALE GENOMIC DNA]</scope>
    <source>
        <strain evidence="8">WF-38-12</strain>
    </source>
</reference>
<keyword evidence="6" id="KW-1133">Transmembrane helix</keyword>
<keyword evidence="4" id="KW-0560">Oxidoreductase</keyword>
<keyword evidence="9" id="KW-1185">Reference proteome</keyword>
<dbReference type="InterPro" id="IPR002938">
    <property type="entry name" value="FAD-bd"/>
</dbReference>